<protein>
    <submittedName>
        <fullName evidence="3">Unannotated protein</fullName>
    </submittedName>
</protein>
<dbReference type="InterPro" id="IPR023296">
    <property type="entry name" value="Glyco_hydro_beta-prop_sf"/>
</dbReference>
<accession>A0A6J6Q4Q3</accession>
<keyword evidence="2" id="KW-0808">Transferase</keyword>
<dbReference type="PANTHER" id="PTHR34106:SF5">
    <property type="entry name" value="GLYCOSIDASE"/>
    <property type="match status" value="1"/>
</dbReference>
<dbReference type="CDD" id="cd18615">
    <property type="entry name" value="GH130"/>
    <property type="match status" value="1"/>
</dbReference>
<dbReference type="EMBL" id="CAEZXP010000006">
    <property type="protein sequence ID" value="CAB4706039.1"/>
    <property type="molecule type" value="Genomic_DNA"/>
</dbReference>
<gene>
    <name evidence="3" type="ORF">UFOPK2399_01671</name>
</gene>
<evidence type="ECO:0000256" key="1">
    <source>
        <dbReference type="ARBA" id="ARBA00022676"/>
    </source>
</evidence>
<dbReference type="InterPro" id="IPR007184">
    <property type="entry name" value="Mannoside_phosphorylase"/>
</dbReference>
<proteinExistence type="predicted"/>
<sequence>MTEELFHRYDGNPVLHASNWPVPTGAVFNPAAVRVGDETLLLVRVEARSGRSHLAVATSADGLTTWAIDEARALHPDISLVAERYGIEDARITELDGEYVITYTGYSELGPLVCVATTKDFRTYERHGVVLPPENKDAAYFPRRFDGQVALIHRPVAGDSAHMWIGFGPDIRHIGNHAPLLHTGPGGHWDGSKIGLGPPPLETDAGWLLCFHGVRVTAAGAIYRVGLALLDRDDPTTVLARSENWVLGPRETYERTGDVGNVVFPCGWTILEDGDTVRLYYGAADTYVCAADASLKELLAHLAEQA</sequence>
<evidence type="ECO:0000313" key="3">
    <source>
        <dbReference type="EMBL" id="CAB4706039.1"/>
    </source>
</evidence>
<keyword evidence="1" id="KW-0328">Glycosyltransferase</keyword>
<evidence type="ECO:0000256" key="2">
    <source>
        <dbReference type="ARBA" id="ARBA00022679"/>
    </source>
</evidence>
<name>A0A6J6Q4Q3_9ZZZZ</name>
<dbReference type="Gene3D" id="2.115.10.20">
    <property type="entry name" value="Glycosyl hydrolase domain, family 43"/>
    <property type="match status" value="1"/>
</dbReference>
<dbReference type="SUPFAM" id="SSF75005">
    <property type="entry name" value="Arabinanase/levansucrase/invertase"/>
    <property type="match status" value="1"/>
</dbReference>
<dbReference type="PANTHER" id="PTHR34106">
    <property type="entry name" value="GLYCOSIDASE"/>
    <property type="match status" value="1"/>
</dbReference>
<organism evidence="3">
    <name type="scientific">freshwater metagenome</name>
    <dbReference type="NCBI Taxonomy" id="449393"/>
    <lineage>
        <taxon>unclassified sequences</taxon>
        <taxon>metagenomes</taxon>
        <taxon>ecological metagenomes</taxon>
    </lineage>
</organism>
<dbReference type="AlphaFoldDB" id="A0A6J6Q4Q3"/>
<dbReference type="PIRSF" id="PIRSF016202">
    <property type="entry name" value="PH1107"/>
    <property type="match status" value="1"/>
</dbReference>
<dbReference type="GO" id="GO:0016757">
    <property type="term" value="F:glycosyltransferase activity"/>
    <property type="evidence" value="ECO:0007669"/>
    <property type="project" value="UniProtKB-KW"/>
</dbReference>
<reference evidence="3" key="1">
    <citation type="submission" date="2020-05" db="EMBL/GenBank/DDBJ databases">
        <authorList>
            <person name="Chiriac C."/>
            <person name="Salcher M."/>
            <person name="Ghai R."/>
            <person name="Kavagutti S V."/>
        </authorList>
    </citation>
    <scope>NUCLEOTIDE SEQUENCE</scope>
</reference>
<dbReference type="Pfam" id="PF04041">
    <property type="entry name" value="Glyco_hydro_130"/>
    <property type="match status" value="1"/>
</dbReference>